<dbReference type="Gene3D" id="2.130.10.10">
    <property type="entry name" value="YVTN repeat-like/Quinoprotein amine dehydrogenase"/>
    <property type="match status" value="1"/>
</dbReference>
<sequence>MGAGRTIPAGLAFLLLAATTSAQVAGPDGMAKGMNFIRVSSAFSYSSIPARQSLSRLKDSCSVNWVAIVPVWWMSDTGSSSIFWMLDMSPSDAEVRDVIRQARRRGLKVLLKPEVHCVSGVWSGEHDPHDEAWFHSYRSFLERYAGIAQQEQCALFCIGTALDRSADEQWETAQWRSLIQAAKGLYNGPIVYAADWRTYRSIEFWDELDYVGINAGFPLWNDATPWPEPEYPSVACLARQWKTTWLPEIEAFRRTLADTLKPVLFTEVGYRSVVGASRRPWDRELSGEYSPTEQRNCYMAVLHSLLGRPWFAGWFWTGWTTDPEQGGPGDTSYTPKGKPAETVLRHWNRAIGTHRAATVFYHLLGPNDFYLRAGPTLDSLVADHANWVAISPWWFMADTNAGWDTIAPDPYYSPGDEAMRTAIRLARARGLRVMLAPHVLALQDGTWIWTNQFNPGSLPGNGLRKWFHDYRNFIVHYAAFAEEESCDLLSVGNELNHTTNDPAEVALWRDSVVPAVRAVYSGPLTYNAYWGFLDDRNNGPHEAVDSSFWAVLDFCGINAYFQLYPKEGFPSDTTWNQTPEVEDIARGVSPYNPLAWEQKWLPKLESLYRAIQRPVLFTEVGFGSFDSTAWYTSGQPGFGWSRMSVGCTLDLYSVCFPVDTMTGYAVGAGGTILKTANVGTSWQSIPSGTANDLFAVHFPVRDTGYAVGEQGTILKIVPGSVGVVDWQPPTTVSCFGVHFPGGPQTGFVVGFRESAPAGVGLILKTTDGGGSWSRYSWPPGQEVTDSLRAVHFPSAACGYVVGNNGVILKTTDAGASWRRLDAGPTVDLRGVFFRSPDTGYVVGDSGFFMMTGDGAETWILDRATDRTWPVPFNAVGFPVGDSETTTPVPVYAVGDYGRILRVEELNSDLPLNRFHQRSLPCGIGHLRSVCFPSGRRTGFAVGDKGTILRTRRGGRLTIDFNEQVNCYEATFRAFWGDQLRPEPRPWFYGFYWWYYHVSATPRETEFEEWLSSMTPQQKPAGRVLRGWFAAPFE</sequence>
<dbReference type="SUPFAM" id="SSF110296">
    <property type="entry name" value="Oligoxyloglucan reducing end-specific cellobiohydrolase"/>
    <property type="match status" value="1"/>
</dbReference>
<feature type="chain" id="PRO_5028094792" description="Photosynthesis system II assembly factor Ycf48/Hcf136-like domain-containing protein" evidence="3">
    <location>
        <begin position="25"/>
        <end position="1033"/>
    </location>
</feature>
<dbReference type="AlphaFoldDB" id="A0A7C4GDY9"/>
<feature type="signal peptide" evidence="3">
    <location>
        <begin position="1"/>
        <end position="24"/>
    </location>
</feature>
<dbReference type="InterPro" id="IPR015943">
    <property type="entry name" value="WD40/YVTN_repeat-like_dom_sf"/>
</dbReference>
<dbReference type="InterPro" id="IPR055151">
    <property type="entry name" value="GH113"/>
</dbReference>
<dbReference type="EMBL" id="DSUT01000114">
    <property type="protein sequence ID" value="HGK28397.1"/>
    <property type="molecule type" value="Genomic_DNA"/>
</dbReference>
<dbReference type="InterPro" id="IPR017853">
    <property type="entry name" value="GH"/>
</dbReference>
<dbReference type="CDD" id="cd19608">
    <property type="entry name" value="GH113_mannanase-like"/>
    <property type="match status" value="2"/>
</dbReference>
<evidence type="ECO:0000256" key="1">
    <source>
        <dbReference type="ARBA" id="ARBA00022531"/>
    </source>
</evidence>
<dbReference type="PANTHER" id="PTHR47199">
    <property type="entry name" value="PHOTOSYSTEM II STABILITY/ASSEMBLY FACTOR HCF136, CHLOROPLASTIC"/>
    <property type="match status" value="1"/>
</dbReference>
<dbReference type="Pfam" id="PF22612">
    <property type="entry name" value="GH113"/>
    <property type="match status" value="2"/>
</dbReference>
<organism evidence="5">
    <name type="scientific">candidate division WOR-3 bacterium</name>
    <dbReference type="NCBI Taxonomy" id="2052148"/>
    <lineage>
        <taxon>Bacteria</taxon>
        <taxon>Bacteria division WOR-3</taxon>
    </lineage>
</organism>
<keyword evidence="1" id="KW-0602">Photosynthesis</keyword>
<evidence type="ECO:0000259" key="4">
    <source>
        <dbReference type="Pfam" id="PF14870"/>
    </source>
</evidence>
<accession>A0A7C4GDY9</accession>
<evidence type="ECO:0000256" key="3">
    <source>
        <dbReference type="SAM" id="SignalP"/>
    </source>
</evidence>
<comment type="caution">
    <text evidence="5">The sequence shown here is derived from an EMBL/GenBank/DDBJ whole genome shotgun (WGS) entry which is preliminary data.</text>
</comment>
<dbReference type="SUPFAM" id="SSF51445">
    <property type="entry name" value="(Trans)glycosidases"/>
    <property type="match status" value="2"/>
</dbReference>
<reference evidence="5" key="1">
    <citation type="journal article" date="2020" name="mSystems">
        <title>Genome- and Community-Level Interaction Insights into Carbon Utilization and Element Cycling Functions of Hydrothermarchaeota in Hydrothermal Sediment.</title>
        <authorList>
            <person name="Zhou Z."/>
            <person name="Liu Y."/>
            <person name="Xu W."/>
            <person name="Pan J."/>
            <person name="Luo Z.H."/>
            <person name="Li M."/>
        </authorList>
    </citation>
    <scope>NUCLEOTIDE SEQUENCE [LARGE SCALE GENOMIC DNA]</scope>
    <source>
        <strain evidence="5">SpSt-488</strain>
    </source>
</reference>
<dbReference type="Pfam" id="PF14870">
    <property type="entry name" value="PSII_BNR"/>
    <property type="match status" value="1"/>
</dbReference>
<name>A0A7C4GDY9_UNCW3</name>
<dbReference type="InterPro" id="IPR028203">
    <property type="entry name" value="PSII_CF48-like_dom"/>
</dbReference>
<evidence type="ECO:0000313" key="5">
    <source>
        <dbReference type="EMBL" id="HGK28397.1"/>
    </source>
</evidence>
<dbReference type="Gene3D" id="3.20.20.80">
    <property type="entry name" value="Glycosidases"/>
    <property type="match status" value="3"/>
</dbReference>
<gene>
    <name evidence="5" type="ORF">ENS41_05520</name>
</gene>
<dbReference type="PANTHER" id="PTHR47199:SF2">
    <property type="entry name" value="PHOTOSYSTEM II STABILITY_ASSEMBLY FACTOR HCF136, CHLOROPLASTIC"/>
    <property type="match status" value="1"/>
</dbReference>
<proteinExistence type="predicted"/>
<dbReference type="GO" id="GO:0009523">
    <property type="term" value="C:photosystem II"/>
    <property type="evidence" value="ECO:0007669"/>
    <property type="project" value="UniProtKB-KW"/>
</dbReference>
<keyword evidence="2" id="KW-0604">Photosystem II</keyword>
<protein>
    <recommendedName>
        <fullName evidence="4">Photosynthesis system II assembly factor Ycf48/Hcf136-like domain-containing protein</fullName>
    </recommendedName>
</protein>
<dbReference type="GO" id="GO:0015979">
    <property type="term" value="P:photosynthesis"/>
    <property type="evidence" value="ECO:0007669"/>
    <property type="project" value="UniProtKB-KW"/>
</dbReference>
<feature type="domain" description="Photosynthesis system II assembly factor Ycf48/Hcf136-like" evidence="4">
    <location>
        <begin position="731"/>
        <end position="822"/>
    </location>
</feature>
<keyword evidence="3" id="KW-0732">Signal</keyword>
<evidence type="ECO:0000256" key="2">
    <source>
        <dbReference type="ARBA" id="ARBA00023276"/>
    </source>
</evidence>